<dbReference type="InterPro" id="IPR000551">
    <property type="entry name" value="MerR-type_HTH_dom"/>
</dbReference>
<dbReference type="STRING" id="930152.SAMN05216565_10720"/>
<gene>
    <name evidence="3" type="ORF">SAMN05216565_10720</name>
</gene>
<evidence type="ECO:0000313" key="4">
    <source>
        <dbReference type="Proteomes" id="UP000199159"/>
    </source>
</evidence>
<dbReference type="RefSeq" id="WP_090855532.1">
    <property type="nucleotide sequence ID" value="NZ_FNJU01000007.1"/>
</dbReference>
<dbReference type="Proteomes" id="UP000199159">
    <property type="component" value="Unassembled WGS sequence"/>
</dbReference>
<dbReference type="Gene3D" id="1.10.1660.10">
    <property type="match status" value="1"/>
</dbReference>
<organism evidence="3 4">
    <name type="scientific">Litchfieldia salsa</name>
    <dbReference type="NCBI Taxonomy" id="930152"/>
    <lineage>
        <taxon>Bacteria</taxon>
        <taxon>Bacillati</taxon>
        <taxon>Bacillota</taxon>
        <taxon>Bacilli</taxon>
        <taxon>Bacillales</taxon>
        <taxon>Bacillaceae</taxon>
        <taxon>Litchfieldia</taxon>
    </lineage>
</organism>
<dbReference type="GO" id="GO:0003700">
    <property type="term" value="F:DNA-binding transcription factor activity"/>
    <property type="evidence" value="ECO:0007669"/>
    <property type="project" value="InterPro"/>
</dbReference>
<dbReference type="SMART" id="SM00422">
    <property type="entry name" value="HTH_MERR"/>
    <property type="match status" value="1"/>
</dbReference>
<feature type="domain" description="HTH merR-type" evidence="2">
    <location>
        <begin position="1"/>
        <end position="69"/>
    </location>
</feature>
<dbReference type="PROSITE" id="PS50937">
    <property type="entry name" value="HTH_MERR_2"/>
    <property type="match status" value="1"/>
</dbReference>
<evidence type="ECO:0000256" key="1">
    <source>
        <dbReference type="ARBA" id="ARBA00023125"/>
    </source>
</evidence>
<dbReference type="InterPro" id="IPR047057">
    <property type="entry name" value="MerR_fam"/>
</dbReference>
<sequence length="139" mass="16081">MYRIGELAEIKGVSKRTIDYYTQLGLLNPIRTESNYRLYGEENVRILELVDHYKKLNVPLNEMKSVITSNNLNSNDEIDREKVEAHVEQIAGVMQHLQKELKEIKPILDKLNDQQKEVLMNKVSPQSITLAQTLVLLFS</sequence>
<keyword evidence="4" id="KW-1185">Reference proteome</keyword>
<dbReference type="Pfam" id="PF13411">
    <property type="entry name" value="MerR_1"/>
    <property type="match status" value="1"/>
</dbReference>
<protein>
    <submittedName>
        <fullName evidence="3">DNA-binding transcriptional regulator, MerR family</fullName>
    </submittedName>
</protein>
<evidence type="ECO:0000313" key="3">
    <source>
        <dbReference type="EMBL" id="SDP78791.1"/>
    </source>
</evidence>
<dbReference type="GO" id="GO:0003677">
    <property type="term" value="F:DNA binding"/>
    <property type="evidence" value="ECO:0007669"/>
    <property type="project" value="UniProtKB-KW"/>
</dbReference>
<dbReference type="PANTHER" id="PTHR30204:SF95">
    <property type="entry name" value="HTH-TYPE TRANSCRIPTIONAL REGULATOR CUER"/>
    <property type="match status" value="1"/>
</dbReference>
<dbReference type="InterPro" id="IPR009061">
    <property type="entry name" value="DNA-bd_dom_put_sf"/>
</dbReference>
<evidence type="ECO:0000259" key="2">
    <source>
        <dbReference type="PROSITE" id="PS50937"/>
    </source>
</evidence>
<proteinExistence type="predicted"/>
<dbReference type="EMBL" id="FNJU01000007">
    <property type="protein sequence ID" value="SDP78791.1"/>
    <property type="molecule type" value="Genomic_DNA"/>
</dbReference>
<dbReference type="OrthoDB" id="166060at2"/>
<keyword evidence="1 3" id="KW-0238">DNA-binding</keyword>
<name>A0A1H0VKH3_9BACI</name>
<reference evidence="4" key="1">
    <citation type="submission" date="2016-10" db="EMBL/GenBank/DDBJ databases">
        <authorList>
            <person name="Varghese N."/>
            <person name="Submissions S."/>
        </authorList>
    </citation>
    <scope>NUCLEOTIDE SEQUENCE [LARGE SCALE GENOMIC DNA]</scope>
    <source>
        <strain evidence="4">IBRC-M10078</strain>
    </source>
</reference>
<dbReference type="SUPFAM" id="SSF46955">
    <property type="entry name" value="Putative DNA-binding domain"/>
    <property type="match status" value="1"/>
</dbReference>
<accession>A0A1H0VKH3</accession>
<dbReference type="AlphaFoldDB" id="A0A1H0VKH3"/>
<dbReference type="PANTHER" id="PTHR30204">
    <property type="entry name" value="REDOX-CYCLING DRUG-SENSING TRANSCRIPTIONAL ACTIVATOR SOXR"/>
    <property type="match status" value="1"/>
</dbReference>
<dbReference type="PRINTS" id="PR00040">
    <property type="entry name" value="HTHMERR"/>
</dbReference>